<dbReference type="AlphaFoldDB" id="A0A6L8MLM7"/>
<dbReference type="Pfam" id="PF01593">
    <property type="entry name" value="Amino_oxidase"/>
    <property type="match status" value="1"/>
</dbReference>
<name>A0A6L8MLM7_9BURK</name>
<dbReference type="SUPFAM" id="SSF54373">
    <property type="entry name" value="FAD-linked reductases, C-terminal domain"/>
    <property type="match status" value="1"/>
</dbReference>
<dbReference type="Gene3D" id="3.50.50.60">
    <property type="entry name" value="FAD/NAD(P)-binding domain"/>
    <property type="match status" value="1"/>
</dbReference>
<dbReference type="InterPro" id="IPR002937">
    <property type="entry name" value="Amino_oxidase"/>
</dbReference>
<organism evidence="9 10">
    <name type="scientific">Duganella lactea</name>
    <dbReference type="NCBI Taxonomy" id="2692173"/>
    <lineage>
        <taxon>Bacteria</taxon>
        <taxon>Pseudomonadati</taxon>
        <taxon>Pseudomonadota</taxon>
        <taxon>Betaproteobacteria</taxon>
        <taxon>Burkholderiales</taxon>
        <taxon>Oxalobacteraceae</taxon>
        <taxon>Telluria group</taxon>
        <taxon>Duganella</taxon>
    </lineage>
</organism>
<dbReference type="EMBL" id="WWCP01000012">
    <property type="protein sequence ID" value="MYM82726.1"/>
    <property type="molecule type" value="Genomic_DNA"/>
</dbReference>
<dbReference type="GO" id="GO:0050361">
    <property type="term" value="F:tryptophan 2-monooxygenase activity"/>
    <property type="evidence" value="ECO:0007669"/>
    <property type="project" value="UniProtKB-EC"/>
</dbReference>
<feature type="domain" description="Amine oxidase" evidence="8">
    <location>
        <begin position="64"/>
        <end position="515"/>
    </location>
</feature>
<evidence type="ECO:0000256" key="5">
    <source>
        <dbReference type="ARBA" id="ARBA00023070"/>
    </source>
</evidence>
<protein>
    <recommendedName>
        <fullName evidence="4">Tryptophan 2-monooxygenase</fullName>
        <ecNumber evidence="3">1.13.12.3</ecNumber>
    </recommendedName>
</protein>
<accession>A0A6L8MLM7</accession>
<dbReference type="Gene3D" id="3.90.660.10">
    <property type="match status" value="1"/>
</dbReference>
<evidence type="ECO:0000259" key="8">
    <source>
        <dbReference type="Pfam" id="PF01593"/>
    </source>
</evidence>
<evidence type="ECO:0000256" key="3">
    <source>
        <dbReference type="ARBA" id="ARBA00012535"/>
    </source>
</evidence>
<dbReference type="EC" id="1.13.12.3" evidence="3"/>
<comment type="pathway">
    <text evidence="1">Plant hormone metabolism; auxin biosynthesis.</text>
</comment>
<keyword evidence="7" id="KW-0732">Signal</keyword>
<dbReference type="Gene3D" id="1.20.1440.240">
    <property type="match status" value="1"/>
</dbReference>
<dbReference type="GO" id="GO:0009851">
    <property type="term" value="P:auxin biosynthetic process"/>
    <property type="evidence" value="ECO:0007669"/>
    <property type="project" value="UniProtKB-KW"/>
</dbReference>
<proteinExistence type="inferred from homology"/>
<feature type="chain" id="PRO_5026871830" description="Tryptophan 2-monooxygenase" evidence="7">
    <location>
        <begin position="39"/>
        <end position="522"/>
    </location>
</feature>
<feature type="signal peptide" evidence="7">
    <location>
        <begin position="1"/>
        <end position="38"/>
    </location>
</feature>
<dbReference type="RefSeq" id="WP_161019652.1">
    <property type="nucleotide sequence ID" value="NZ_WWCP01000012.1"/>
</dbReference>
<evidence type="ECO:0000256" key="6">
    <source>
        <dbReference type="ARBA" id="ARBA00047321"/>
    </source>
</evidence>
<dbReference type="Proteomes" id="UP000474565">
    <property type="component" value="Unassembled WGS sequence"/>
</dbReference>
<comment type="similarity">
    <text evidence="2">Belongs to the tryptophan 2-monooxygenase family.</text>
</comment>
<dbReference type="GO" id="GO:0009063">
    <property type="term" value="P:amino acid catabolic process"/>
    <property type="evidence" value="ECO:0007669"/>
    <property type="project" value="TreeGrafter"/>
</dbReference>
<comment type="catalytic activity">
    <reaction evidence="6">
        <text>L-tryptophan + O2 = indole-3-acetamide + CO2 + H2O</text>
        <dbReference type="Rhea" id="RHEA:16165"/>
        <dbReference type="ChEBI" id="CHEBI:15377"/>
        <dbReference type="ChEBI" id="CHEBI:15379"/>
        <dbReference type="ChEBI" id="CHEBI:16031"/>
        <dbReference type="ChEBI" id="CHEBI:16526"/>
        <dbReference type="ChEBI" id="CHEBI:57912"/>
        <dbReference type="EC" id="1.13.12.3"/>
    </reaction>
</comment>
<evidence type="ECO:0000256" key="4">
    <source>
        <dbReference type="ARBA" id="ARBA00017871"/>
    </source>
</evidence>
<evidence type="ECO:0000313" key="10">
    <source>
        <dbReference type="Proteomes" id="UP000474565"/>
    </source>
</evidence>
<dbReference type="InterPro" id="IPR006311">
    <property type="entry name" value="TAT_signal"/>
</dbReference>
<comment type="caution">
    <text evidence="9">The sequence shown here is derived from an EMBL/GenBank/DDBJ whole genome shotgun (WGS) entry which is preliminary data.</text>
</comment>
<dbReference type="PANTHER" id="PTHR10742">
    <property type="entry name" value="FLAVIN MONOAMINE OXIDASE"/>
    <property type="match status" value="1"/>
</dbReference>
<dbReference type="PROSITE" id="PS51318">
    <property type="entry name" value="TAT"/>
    <property type="match status" value="1"/>
</dbReference>
<keyword evidence="5" id="KW-0073">Auxin biosynthesis</keyword>
<evidence type="ECO:0000256" key="7">
    <source>
        <dbReference type="SAM" id="SignalP"/>
    </source>
</evidence>
<dbReference type="InterPro" id="IPR050281">
    <property type="entry name" value="Flavin_monoamine_oxidase"/>
</dbReference>
<sequence>MTVTRRTFLMQLAATSGYTAAAAAMTTLGLGAPAIAHAAGQNPPLALAPGSGKGITVLVLGAGIAGLVSAYELRKAGYQVQLIEARDRVGGRNWTIRNGTRIELNDGTTQVANFEPGHYFNAGPARLPSHHQTILGYCREFGVELEAEVNTSRSAYFLPDAAKGGKPIQLRRAVNDARGHIAELLARATSKGALDQELSVDDRTKLVEFLKVYGDLTPQAEFKGSERSGYKVYPGAAEQVGERNEPLPLEALLDPDLWTALIFDELLIFQPTMLQPVGGMDRIPEAFHQRLKNVSRLNTEVKSIRNKDQGVEVVVRDRASGKQQTLSADYAIVTFPLPVLAQVENNFAPAVQQAIANIHYDTASKIAWQSRRFWESESQIYGGISVVKHETSLVWYPSGGFHKKTGVLVGCYNIGQNARDFTAQPLSAQFASSRTVIDRLHPGHGLELKNPVSVAWHKVPYSLGSWVHWATPAEKEYTRLNQPEGRVHFAGEYLSQIGAWQEGAALSGHHAVAAIAQRVATK</sequence>
<evidence type="ECO:0000256" key="1">
    <source>
        <dbReference type="ARBA" id="ARBA00004814"/>
    </source>
</evidence>
<evidence type="ECO:0000313" key="9">
    <source>
        <dbReference type="EMBL" id="MYM82726.1"/>
    </source>
</evidence>
<dbReference type="PANTHER" id="PTHR10742:SF342">
    <property type="entry name" value="AMINE OXIDASE"/>
    <property type="match status" value="1"/>
</dbReference>
<gene>
    <name evidence="9" type="ORF">GTP44_12250</name>
</gene>
<evidence type="ECO:0000256" key="2">
    <source>
        <dbReference type="ARBA" id="ARBA00005833"/>
    </source>
</evidence>
<reference evidence="9 10" key="1">
    <citation type="submission" date="2019-12" db="EMBL/GenBank/DDBJ databases">
        <title>Novel species isolated from a subtropical stream in China.</title>
        <authorList>
            <person name="Lu H."/>
        </authorList>
    </citation>
    <scope>NUCLEOTIDE SEQUENCE [LARGE SCALE GENOMIC DNA]</scope>
    <source>
        <strain evidence="9 10">FT50W</strain>
    </source>
</reference>
<dbReference type="SUPFAM" id="SSF51905">
    <property type="entry name" value="FAD/NAD(P)-binding domain"/>
    <property type="match status" value="1"/>
</dbReference>
<dbReference type="GO" id="GO:0001716">
    <property type="term" value="F:L-amino-acid oxidase activity"/>
    <property type="evidence" value="ECO:0007669"/>
    <property type="project" value="TreeGrafter"/>
</dbReference>
<dbReference type="InterPro" id="IPR036188">
    <property type="entry name" value="FAD/NAD-bd_sf"/>
</dbReference>